<keyword evidence="1" id="KW-1133">Transmembrane helix</keyword>
<feature type="transmembrane region" description="Helical" evidence="1">
    <location>
        <begin position="43"/>
        <end position="59"/>
    </location>
</feature>
<name>A0A6I3WJ44_9PSED</name>
<feature type="transmembrane region" description="Helical" evidence="1">
    <location>
        <begin position="316"/>
        <end position="337"/>
    </location>
</feature>
<feature type="transmembrane region" description="Helical" evidence="1">
    <location>
        <begin position="343"/>
        <end position="371"/>
    </location>
</feature>
<accession>A0A6I3WJ44</accession>
<reference evidence="2 3" key="1">
    <citation type="submission" date="2019-11" db="EMBL/GenBank/DDBJ databases">
        <title>Pseudomonas karstica sp. nov. and Pseudomonas spelaei sp. nov. from karst caves.</title>
        <authorList>
            <person name="Zeman M."/>
        </authorList>
    </citation>
    <scope>NUCLEOTIDE SEQUENCE [LARGE SCALE GENOMIC DNA]</scope>
    <source>
        <strain evidence="2 3">CCM 7893</strain>
    </source>
</reference>
<feature type="transmembrane region" description="Helical" evidence="1">
    <location>
        <begin position="237"/>
        <end position="260"/>
    </location>
</feature>
<keyword evidence="1" id="KW-0812">Transmembrane</keyword>
<dbReference type="EMBL" id="WNNK01000022">
    <property type="protein sequence ID" value="MUF07222.1"/>
    <property type="molecule type" value="Genomic_DNA"/>
</dbReference>
<organism evidence="2 3">
    <name type="scientific">Pseudomonas spelaei</name>
    <dbReference type="NCBI Taxonomy" id="1055469"/>
    <lineage>
        <taxon>Bacteria</taxon>
        <taxon>Pseudomonadati</taxon>
        <taxon>Pseudomonadota</taxon>
        <taxon>Gammaproteobacteria</taxon>
        <taxon>Pseudomonadales</taxon>
        <taxon>Pseudomonadaceae</taxon>
        <taxon>Pseudomonas</taxon>
    </lineage>
</organism>
<evidence type="ECO:0000313" key="3">
    <source>
        <dbReference type="Proteomes" id="UP000438196"/>
    </source>
</evidence>
<proteinExistence type="predicted"/>
<dbReference type="RefSeq" id="WP_155585368.1">
    <property type="nucleotide sequence ID" value="NZ_JBHSTH010000022.1"/>
</dbReference>
<feature type="transmembrane region" description="Helical" evidence="1">
    <location>
        <begin position="66"/>
        <end position="85"/>
    </location>
</feature>
<comment type="caution">
    <text evidence="2">The sequence shown here is derived from an EMBL/GenBank/DDBJ whole genome shotgun (WGS) entry which is preliminary data.</text>
</comment>
<gene>
    <name evidence="2" type="ORF">GNF76_22990</name>
</gene>
<dbReference type="Proteomes" id="UP000438196">
    <property type="component" value="Unassembled WGS sequence"/>
</dbReference>
<evidence type="ECO:0000256" key="1">
    <source>
        <dbReference type="SAM" id="Phobius"/>
    </source>
</evidence>
<protein>
    <submittedName>
        <fullName evidence="2">Uncharacterized protein</fullName>
    </submittedName>
</protein>
<keyword evidence="1" id="KW-0472">Membrane</keyword>
<feature type="transmembrane region" description="Helical" evidence="1">
    <location>
        <begin position="91"/>
        <end position="112"/>
    </location>
</feature>
<keyword evidence="3" id="KW-1185">Reference proteome</keyword>
<sequence>MSVVQVVKFVQHQKNGFAANLCALLFLLSPVLSNMAIFEKLSFGDFTIIATLIVCVLSTRKFDFNCFLGGVSLVVISLVAVFQYLNYYPEGVMVVVRMSFYMISFFIILSSFKSMKYSFAVKNIYLFMVLISSVLLIFQVFVYNVFDAVFVYIDTPIDIQPNSVLGLDIATQGFRSGGLFKEPSYFAIFVAPAMIYAASVRRSFLWLVICCATMLSTSALGFVFIMLSLTRFFNVRYLLFFSPIVIFCVGLVVSGIVPILPDRVIQTMNGEGSLSIRVIEPFLRVFVDGDMFLPNYSVLQDLADPDIAAGIWFNSISYAVVVFGVLAFIPIYFIFAVSGLNQFAFICVMLIAVNGLTNPFFLVSVVVLKVLDDIIKFSPDRRRKIVFF</sequence>
<dbReference type="OrthoDB" id="10006417at2"/>
<evidence type="ECO:0000313" key="2">
    <source>
        <dbReference type="EMBL" id="MUF07222.1"/>
    </source>
</evidence>
<feature type="transmembrane region" description="Helical" evidence="1">
    <location>
        <begin position="124"/>
        <end position="146"/>
    </location>
</feature>
<feature type="transmembrane region" description="Helical" evidence="1">
    <location>
        <begin position="204"/>
        <end position="225"/>
    </location>
</feature>
<feature type="transmembrane region" description="Helical" evidence="1">
    <location>
        <begin position="183"/>
        <end position="199"/>
    </location>
</feature>
<dbReference type="AlphaFoldDB" id="A0A6I3WJ44"/>